<evidence type="ECO:0000313" key="2">
    <source>
        <dbReference type="EMBL" id="TFK23706.1"/>
    </source>
</evidence>
<reference evidence="2 3" key="1">
    <citation type="journal article" date="2019" name="Nat. Ecol. Evol.">
        <title>Megaphylogeny resolves global patterns of mushroom evolution.</title>
        <authorList>
            <person name="Varga T."/>
            <person name="Krizsan K."/>
            <person name="Foldi C."/>
            <person name="Dima B."/>
            <person name="Sanchez-Garcia M."/>
            <person name="Sanchez-Ramirez S."/>
            <person name="Szollosi G.J."/>
            <person name="Szarkandi J.G."/>
            <person name="Papp V."/>
            <person name="Albert L."/>
            <person name="Andreopoulos W."/>
            <person name="Angelini C."/>
            <person name="Antonin V."/>
            <person name="Barry K.W."/>
            <person name="Bougher N.L."/>
            <person name="Buchanan P."/>
            <person name="Buyck B."/>
            <person name="Bense V."/>
            <person name="Catcheside P."/>
            <person name="Chovatia M."/>
            <person name="Cooper J."/>
            <person name="Damon W."/>
            <person name="Desjardin D."/>
            <person name="Finy P."/>
            <person name="Geml J."/>
            <person name="Haridas S."/>
            <person name="Hughes K."/>
            <person name="Justo A."/>
            <person name="Karasinski D."/>
            <person name="Kautmanova I."/>
            <person name="Kiss B."/>
            <person name="Kocsube S."/>
            <person name="Kotiranta H."/>
            <person name="LaButti K.M."/>
            <person name="Lechner B.E."/>
            <person name="Liimatainen K."/>
            <person name="Lipzen A."/>
            <person name="Lukacs Z."/>
            <person name="Mihaltcheva S."/>
            <person name="Morgado L.N."/>
            <person name="Niskanen T."/>
            <person name="Noordeloos M.E."/>
            <person name="Ohm R.A."/>
            <person name="Ortiz-Santana B."/>
            <person name="Ovrebo C."/>
            <person name="Racz N."/>
            <person name="Riley R."/>
            <person name="Savchenko A."/>
            <person name="Shiryaev A."/>
            <person name="Soop K."/>
            <person name="Spirin V."/>
            <person name="Szebenyi C."/>
            <person name="Tomsovsky M."/>
            <person name="Tulloss R.E."/>
            <person name="Uehling J."/>
            <person name="Grigoriev I.V."/>
            <person name="Vagvolgyi C."/>
            <person name="Papp T."/>
            <person name="Martin F.M."/>
            <person name="Miettinen O."/>
            <person name="Hibbett D.S."/>
            <person name="Nagy L.G."/>
        </authorList>
    </citation>
    <scope>NUCLEOTIDE SEQUENCE [LARGE SCALE GENOMIC DNA]</scope>
    <source>
        <strain evidence="2 3">CBS 121175</strain>
    </source>
</reference>
<accession>A0A5C3KTF1</accession>
<dbReference type="Proteomes" id="UP000307440">
    <property type="component" value="Unassembled WGS sequence"/>
</dbReference>
<dbReference type="EMBL" id="ML210213">
    <property type="protein sequence ID" value="TFK23706.1"/>
    <property type="molecule type" value="Genomic_DNA"/>
</dbReference>
<feature type="compositionally biased region" description="Polar residues" evidence="1">
    <location>
        <begin position="36"/>
        <end position="46"/>
    </location>
</feature>
<keyword evidence="3" id="KW-1185">Reference proteome</keyword>
<evidence type="ECO:0000313" key="3">
    <source>
        <dbReference type="Proteomes" id="UP000307440"/>
    </source>
</evidence>
<organism evidence="2 3">
    <name type="scientific">Coprinopsis marcescibilis</name>
    <name type="common">Agaric fungus</name>
    <name type="synonym">Psathyrella marcescibilis</name>
    <dbReference type="NCBI Taxonomy" id="230819"/>
    <lineage>
        <taxon>Eukaryota</taxon>
        <taxon>Fungi</taxon>
        <taxon>Dikarya</taxon>
        <taxon>Basidiomycota</taxon>
        <taxon>Agaricomycotina</taxon>
        <taxon>Agaricomycetes</taxon>
        <taxon>Agaricomycetidae</taxon>
        <taxon>Agaricales</taxon>
        <taxon>Agaricineae</taxon>
        <taxon>Psathyrellaceae</taxon>
        <taxon>Coprinopsis</taxon>
    </lineage>
</organism>
<sequence length="62" mass="7199">MDKHPGLILARRRRISVLRIHHSRFMDHPKTLRTARIQTHSTNISHQPPPEQSNSPPHLPTV</sequence>
<feature type="compositionally biased region" description="Pro residues" evidence="1">
    <location>
        <begin position="47"/>
        <end position="62"/>
    </location>
</feature>
<gene>
    <name evidence="2" type="ORF">FA15DRAFT_670175</name>
</gene>
<feature type="region of interest" description="Disordered" evidence="1">
    <location>
        <begin position="30"/>
        <end position="62"/>
    </location>
</feature>
<protein>
    <submittedName>
        <fullName evidence="2">Uncharacterized protein</fullName>
    </submittedName>
</protein>
<name>A0A5C3KTF1_COPMA</name>
<evidence type="ECO:0000256" key="1">
    <source>
        <dbReference type="SAM" id="MobiDB-lite"/>
    </source>
</evidence>
<proteinExistence type="predicted"/>
<dbReference type="AlphaFoldDB" id="A0A5C3KTF1"/>